<protein>
    <recommendedName>
        <fullName evidence="2">PA14 domain-containing protein</fullName>
    </recommendedName>
</protein>
<dbReference type="SMART" id="SM00758">
    <property type="entry name" value="PA14"/>
    <property type="match status" value="2"/>
</dbReference>
<accession>A0AA87URK4</accession>
<dbReference type="Pfam" id="PF05593">
    <property type="entry name" value="RHS_repeat"/>
    <property type="match status" value="1"/>
</dbReference>
<dbReference type="InterPro" id="IPR031325">
    <property type="entry name" value="RHS_repeat"/>
</dbReference>
<feature type="compositionally biased region" description="Polar residues" evidence="1">
    <location>
        <begin position="2127"/>
        <end position="2137"/>
    </location>
</feature>
<dbReference type="EMBL" id="BJUU01000007">
    <property type="protein sequence ID" value="GEK80086.1"/>
    <property type="molecule type" value="Genomic_DNA"/>
</dbReference>
<gene>
    <name evidence="3" type="ORF">ABA31_14370</name>
</gene>
<feature type="domain" description="PA14" evidence="2">
    <location>
        <begin position="776"/>
        <end position="936"/>
    </location>
</feature>
<name>A0AA87URK4_9MICO</name>
<dbReference type="NCBIfam" id="TIGR01643">
    <property type="entry name" value="YD_repeat_2x"/>
    <property type="match status" value="1"/>
</dbReference>
<evidence type="ECO:0000313" key="3">
    <source>
        <dbReference type="EMBL" id="GEK80086.1"/>
    </source>
</evidence>
<evidence type="ECO:0000259" key="2">
    <source>
        <dbReference type="PROSITE" id="PS51820"/>
    </source>
</evidence>
<proteinExistence type="predicted"/>
<dbReference type="Proteomes" id="UP000321749">
    <property type="component" value="Unassembled WGS sequence"/>
</dbReference>
<feature type="region of interest" description="Disordered" evidence="1">
    <location>
        <begin position="2076"/>
        <end position="2156"/>
    </location>
</feature>
<dbReference type="SUPFAM" id="SSF56988">
    <property type="entry name" value="Anthrax protective antigen"/>
    <property type="match status" value="2"/>
</dbReference>
<dbReference type="Pfam" id="PF07691">
    <property type="entry name" value="PA14"/>
    <property type="match status" value="2"/>
</dbReference>
<dbReference type="InterPro" id="IPR037524">
    <property type="entry name" value="PA14/GLEYA"/>
</dbReference>
<dbReference type="Gene3D" id="3.90.182.10">
    <property type="entry name" value="Toxin - Anthrax Protective Antigen,domain 1"/>
    <property type="match status" value="1"/>
</dbReference>
<dbReference type="PROSITE" id="PS51820">
    <property type="entry name" value="PA14"/>
    <property type="match status" value="2"/>
</dbReference>
<organism evidence="3 4">
    <name type="scientific">Agrococcus baldri</name>
    <dbReference type="NCBI Taxonomy" id="153730"/>
    <lineage>
        <taxon>Bacteria</taxon>
        <taxon>Bacillati</taxon>
        <taxon>Actinomycetota</taxon>
        <taxon>Actinomycetes</taxon>
        <taxon>Micrococcales</taxon>
        <taxon>Microbacteriaceae</taxon>
        <taxon>Agrococcus</taxon>
    </lineage>
</organism>
<evidence type="ECO:0000256" key="1">
    <source>
        <dbReference type="SAM" id="MobiDB-lite"/>
    </source>
</evidence>
<sequence>MLRGVARLWFLAMVAVVAVTVSLLQPVDAASAQDPVSPALSVPLLESEPPAPITPETPEGEAGLDPLPLAEPVEELAAPEVLPESPDASALSGADVVERDLFTTTYQEGGGSLVRHMSLEPLNAEVDGAWVEIDTSIESAGSGWEVAAHPLAPAFASDAASDATVSLQIDDTEVSYGLEGASAGDVSVPFWWWDAQNELTYRDVLDGADLAYEVTPGQVKETLVLDALPADGRTSWSWRLDAGGLSPRLTEHGALELTDAAGDVVASSETPIAWDSSGTGDRWRSESVLEPSLEEQPDGSWRYALTVDAEWLGSQERVWPVSIDPSINPGPLWSNAYKSDGTVQSGVVNVGNTREGGYDRYWRSTFAFDYGDAPGRIIEAANIGVGYVSGTTTSQSGTVNYASCSSYTCTGTVADTYTLSNGDAFTTGDGVAQTLVDRFEAGDSRPGWMIRGNERAGLYTYKRVNVDVWVRYHTPSNLYNSATSGTLYEGQNAVSETPTLRARLVMHPSGHGGTYAQHRLQFEIATDRSFSDRAVVHRSDPVDYTASAYPEYTVPAGVLQPGTGYYWRATASDGYHGRFGQSTRLYSSSWGFRTEFVPQTAASSASPGTSSGAHGVATTLTPELRVGAVADTDGTGGATQYQFRLGSGGDVRPGGADGNGSSTAGAVVRSGWLSPGADGQVRWRVPEGSLEDGGTYTWTVLTRDSMFENPTSTWVLRLRTDLRLGSSGPSPFDAAGPVSVNLANGNAALSFASPTVDTVGGPMGYGFSYNSQEAPDANRGLRGEYFDARVPEGQTQPNQPGDYDIDAAEPALVRTDPSISFDWRKSSPPEAVGADNFMARWSGFVTLPADWAGQPVEFGVLRDDGVRLWVDEQRLLNHWSWTSPRYDWASAAVTLPGEQVPIRLEFLEGTGSAAVQLWIRKTSDRKESAIIVPPDWFTRELQVLPAGWSSSAPIAGAAGRWSSATATDSSVILTDTSGRTVTFRSSGERGYAPPPGEWAHVAKDEEGRVTVVDEDGTVTHFTPAGRLESVTAAQDARRPAAPQTRLGEDGRVLALVDPLSASGEDHLRGIDLAYGGDGSTCADAEAPYAEAPAGMLCGLAYPDGTATQLLYDEHGRLRGILDPGNELTQFGYDDDGRMVTIRDSVANDAIQAGMAETDASTTQLTYTNGRVSRVDLPSPAGTSTTDRPGRSYTYAAGTGGAGTTGVTVHGLAGVDRTVGYDSAWRHTTSTSNLGVTSSQVWRGEQDLLRRTVDAAGRVSTTVYDAATDRAVAAYGPAPAACFGTNDRPVANPAGTAGCGLVPGHTATGYDGALTGLQAAFYDNADLSGQPAAFALGIGGTGGAVTKDWGAGSPEGVASTDRWSARLTGLITFPAAGQYTLSAVSDDGVRIWVDDLPVISDWYGGAKTRTAPQAITATAGQVSRIRVEYWDSRLDAHLHLRWSVGGAAAVTIPGSALRPDYGLATTTTVTDQAPAGLTDVAAPTTTATFAYQHPWLGQATSSSIAGLTTRLSFEAPGAESLLRRTERRLPAANTSDAPAGAGTATHYYGELEHGPAVCGIPAGTPQYGMAQTIQGPIAADGSRVTTHYVYDEWGRAAGTKIDGDTGWSCTTYDDRGRVTAQSAAGRTGVPGHTVTTTYTPTAAGMRVATTGRAVAGSPNGSTVTTTTDLLGRVTQYTDVFGTVTVPTYQARTGRLVSTTTTPAGQPAQSTGFVYDRDGKITSVSVNGTVTATPSYDQVAQLTSVAYAGGASLTGIARDGTGRGTGQTWSFPSGGDVTETAARSQSGRILEHVIGQDGQSYRSAYKYDGAGRLVQATIPGHVLSYGFAATGGCGPNTAAGASGNRTSLTDVWTAPGQTARTTTTAYCYDWADRLQSSTVTGPAAGAHAVADGLAPGEIAYDVRGNTTKLADATLRYDAANAHAGTSYADGTVVTIARDATGRVAARTTDPAGSDPAVTVRYLYAGDADEPFAQLEDTTLRRHVELPGGATVTITGGGREWQYPSMLGHTITTGDGTTSSPVQLYDPYGQPLEQGTYALGTIAADDTGTTADRTGWHQAAARIADTAGTVTIIAMGARLSSQPSAASSRPTPSKAASTTTTSGPPTPSARTTPAAPRGGISLCPTHRVSGRTSAGESSVALSPLPPARHFAQPPWASGV</sequence>
<feature type="compositionally biased region" description="Low complexity" evidence="1">
    <location>
        <begin position="56"/>
        <end position="66"/>
    </location>
</feature>
<dbReference type="InterPro" id="IPR006530">
    <property type="entry name" value="YD"/>
</dbReference>
<dbReference type="Gene3D" id="2.180.10.10">
    <property type="entry name" value="RHS repeat-associated core"/>
    <property type="match status" value="2"/>
</dbReference>
<feature type="domain" description="PA14" evidence="2">
    <location>
        <begin position="1311"/>
        <end position="1455"/>
    </location>
</feature>
<comment type="caution">
    <text evidence="3">The sequence shown here is derived from an EMBL/GenBank/DDBJ whole genome shotgun (WGS) entry which is preliminary data.</text>
</comment>
<feature type="region of interest" description="Disordered" evidence="1">
    <location>
        <begin position="42"/>
        <end position="66"/>
    </location>
</feature>
<reference evidence="3 4" key="1">
    <citation type="submission" date="2019-07" db="EMBL/GenBank/DDBJ databases">
        <title>Whole genome shotgun sequence of Agrococcus baldri NBRC 103055.</title>
        <authorList>
            <person name="Hosoyama A."/>
            <person name="Uohara A."/>
            <person name="Ohji S."/>
            <person name="Ichikawa N."/>
        </authorList>
    </citation>
    <scope>NUCLEOTIDE SEQUENCE [LARGE SCALE GENOMIC DNA]</scope>
    <source>
        <strain evidence="3 4">NBRC 103055</strain>
    </source>
</reference>
<evidence type="ECO:0000313" key="4">
    <source>
        <dbReference type="Proteomes" id="UP000321749"/>
    </source>
</evidence>
<keyword evidence="4" id="KW-1185">Reference proteome</keyword>
<dbReference type="InterPro" id="IPR011658">
    <property type="entry name" value="PA14_dom"/>
</dbReference>
<feature type="compositionally biased region" description="Low complexity" evidence="1">
    <location>
        <begin position="2076"/>
        <end position="2114"/>
    </location>
</feature>